<reference evidence="1 2" key="1">
    <citation type="journal article" date="2016" name="J. Zhejiang Univ. Sci. B">
        <title>Antibiotic resistance mechanisms of Myroides sp.</title>
        <authorList>
            <person name="Hu S."/>
            <person name="Yuan S."/>
            <person name="Qu H."/>
            <person name="Jiang T."/>
            <person name="Zhou Y."/>
            <person name="Wang M."/>
            <person name="Ming D."/>
        </authorList>
    </citation>
    <scope>NUCLEOTIDE SEQUENCE [LARGE SCALE GENOMIC DNA]</scope>
    <source>
        <strain evidence="1 2">PR63039</strain>
    </source>
</reference>
<gene>
    <name evidence="1" type="ORF">AS202_04055</name>
</gene>
<dbReference type="AlphaFoldDB" id="A0AAI8C3V0"/>
<accession>A0AAI8C3V0</accession>
<dbReference type="Gene3D" id="3.60.21.10">
    <property type="match status" value="1"/>
</dbReference>
<dbReference type="GO" id="GO:0008320">
    <property type="term" value="F:protein transmembrane transporter activity"/>
    <property type="evidence" value="ECO:0007669"/>
    <property type="project" value="TreeGrafter"/>
</dbReference>
<dbReference type="RefSeq" id="WP_058699162.1">
    <property type="nucleotide sequence ID" value="NZ_CP013690.1"/>
</dbReference>
<protein>
    <submittedName>
        <fullName evidence="1">Metallophosphoesterase</fullName>
    </submittedName>
</protein>
<dbReference type="InterPro" id="IPR029052">
    <property type="entry name" value="Metallo-depent_PP-like"/>
</dbReference>
<dbReference type="InterPro" id="IPR051544">
    <property type="entry name" value="TPS_OM_transporter"/>
</dbReference>
<dbReference type="GO" id="GO:0098046">
    <property type="term" value="C:type V protein secretion system complex"/>
    <property type="evidence" value="ECO:0007669"/>
    <property type="project" value="TreeGrafter"/>
</dbReference>
<dbReference type="PROSITE" id="PS51257">
    <property type="entry name" value="PROKAR_LIPOPROTEIN"/>
    <property type="match status" value="1"/>
</dbReference>
<name>A0AAI8C3V0_9FLAO</name>
<evidence type="ECO:0000313" key="2">
    <source>
        <dbReference type="Proteomes" id="UP000069030"/>
    </source>
</evidence>
<dbReference type="Proteomes" id="UP000069030">
    <property type="component" value="Chromosome"/>
</dbReference>
<dbReference type="EMBL" id="CP013690">
    <property type="protein sequence ID" value="ALU25375.1"/>
    <property type="molecule type" value="Genomic_DNA"/>
</dbReference>
<organism evidence="1 2">
    <name type="scientific">Myroides odoratimimus</name>
    <dbReference type="NCBI Taxonomy" id="76832"/>
    <lineage>
        <taxon>Bacteria</taxon>
        <taxon>Pseudomonadati</taxon>
        <taxon>Bacteroidota</taxon>
        <taxon>Flavobacteriia</taxon>
        <taxon>Flavobacteriales</taxon>
        <taxon>Flavobacteriaceae</taxon>
        <taxon>Myroides</taxon>
    </lineage>
</organism>
<proteinExistence type="predicted"/>
<dbReference type="KEGG" id="mod:AS202_04055"/>
<dbReference type="PANTHER" id="PTHR34597">
    <property type="entry name" value="SLR1661 PROTEIN"/>
    <property type="match status" value="1"/>
</dbReference>
<dbReference type="PANTHER" id="PTHR34597:SF3">
    <property type="entry name" value="OUTER MEMBRANE TRANSPORTER CDIB"/>
    <property type="match status" value="1"/>
</dbReference>
<sequence>MKIFSETPLKLSKIAVVLSLTSLVGLVSCATLEPQYGTKSGAFSQERNSDQKIVHTYYLVGNLSQANSTEEQEHLEAFKHMLSQESDKNSTLVLLGNNTKKGMPGTSSKKRKKAEDGLASHLGLLESNKGTTVFINGESDWQGSYEGIKNLDKYLVERTGNKKALLPRKVCGLERLKVNDETVLIVIDSQWYIENWDNHPNINEDCDIKTREDFFEEVRGEINKNQNKVVVLAMYHPVYSNGNHGGKFSVQDHLFPLGGSVPLPVIGSIYNYTRQMSGINPQDLQSKKYNELNKRIRTIAQMYTNVVIASGHEHNLQYIDRGGVKQIISGAMSNLTPARAVVDGDFSAGVFGYSKLEIREDKSAKLSFYGYQDGGYTALYSTVMLDNFGGGKENRDIDNKELEQQTAQASVYPKQWTEKSKFYRFLWGEHYRNVYGTPITASVADLTTLKGGLTPTISGGGNQSMSLRLVDKEGKEYVMRGVRKSVSRFAQTAVFKDHYVMNAFDNTWTERFIYDFYTTSHPYTPFILDGLADKIGMYHTNPELYYVPKQSVLGRFNDNYGDELYMIEERPSSGYEDEVSFGNVSNIISTTDVIAKLRKDEKYEVDQTAYMRARIFDMLIGDWDRHGDQWRWSEFAEGDKVIYRPVPRDRDQAFAKIDGALLSLIKKLPPLRHMQNYTEDFANPRWINKTAFPLDQYLLKGTSLEDWLREAKDVVEKLDDEALDEAFSKLPQEVLTKEVEEIKRIFKARRSKIDAFLPKYYKQLREYVILSGTDKKEMFDIERLAEGNVRVKQYRAKKTGEELVFDKVYNATETKEIWVYGLNDEDTFKVSGDEKAKIKIRLIGGKNQDTFLVDNASKVIVYDYADKKNEVKMEGSNGRTILTNKYDINNFNYERVPLNLNMLLPNIGFNPEDGVKLGFLYSSTRSKFIQDPYTAKHVLKGFYSFNTKGLEAEYKGYFPNATNDWMFTIGGRATSPNFAVNYYGLGNETYYFDKEKGKDYKRVRIESYSVSPGYRYEGKQGASFEANLEYDALKVKHQTDRYITDDVNGVDAKVFDFQQYGGLKVEYNYEQYNYPANPTVGFGFNSKLGWRMNLEETKQNFAYLDLKASFLHYIDRGERLVLATNFTYQTRFNDNYDFYHAATIGGNANLRGFRPERFTGKTSFVQTTDLRFNAGQFTAGFLPMSYGFYGGFDYGRVWQPGESSTKWHNSYGAGLWISAVEQATLHCSFFNSVDGGRFVFGLGFGF</sequence>
<dbReference type="GO" id="GO:0046819">
    <property type="term" value="P:protein secretion by the type V secretion system"/>
    <property type="evidence" value="ECO:0007669"/>
    <property type="project" value="TreeGrafter"/>
</dbReference>
<evidence type="ECO:0000313" key="1">
    <source>
        <dbReference type="EMBL" id="ALU25375.1"/>
    </source>
</evidence>
<dbReference type="SUPFAM" id="SSF56300">
    <property type="entry name" value="Metallo-dependent phosphatases"/>
    <property type="match status" value="1"/>
</dbReference>